<evidence type="ECO:0000256" key="1">
    <source>
        <dbReference type="ARBA" id="ARBA00023015"/>
    </source>
</evidence>
<dbReference type="InterPro" id="IPR050679">
    <property type="entry name" value="Bact_HTH_transcr_reg"/>
</dbReference>
<sequence length="240" mass="27771">MVVDKDLSIPLYKQIKKYLETKIDSGEWEVGYKLPAEKELATRFQVSNITVKRAILDLVNEGILHRKSGKGTFVKKREEHNLASFVSVQDEQETRKAYPHKTLGFKTIPAEEAIARKLGIDQGDMIYMMNRLKIEGQKPTVIEFSYVPEHLAPELSQNDIENELLYNIFSRKYKIKLDRAKVYISTMTAKEYEASTLGIDIGDPLFVLERFTTTATKQMIEYSKLIMLFEDAKYYLEVQL</sequence>
<dbReference type="SMART" id="SM00345">
    <property type="entry name" value="HTH_GNTR"/>
    <property type="match status" value="1"/>
</dbReference>
<dbReference type="GO" id="GO:0045892">
    <property type="term" value="P:negative regulation of DNA-templated transcription"/>
    <property type="evidence" value="ECO:0007669"/>
    <property type="project" value="TreeGrafter"/>
</dbReference>
<keyword evidence="3" id="KW-0804">Transcription</keyword>
<evidence type="ECO:0000259" key="4">
    <source>
        <dbReference type="PROSITE" id="PS50949"/>
    </source>
</evidence>
<protein>
    <submittedName>
        <fullName evidence="5">HTH-type transcriptional repressor YvoA</fullName>
    </submittedName>
</protein>
<evidence type="ECO:0000256" key="2">
    <source>
        <dbReference type="ARBA" id="ARBA00023125"/>
    </source>
</evidence>
<dbReference type="InterPro" id="IPR028978">
    <property type="entry name" value="Chorismate_lyase_/UTRA_dom_sf"/>
</dbReference>
<dbReference type="InterPro" id="IPR000524">
    <property type="entry name" value="Tscrpt_reg_HTH_GntR"/>
</dbReference>
<reference evidence="6" key="2">
    <citation type="submission" date="2014-05" db="EMBL/GenBank/DDBJ databases">
        <title>Draft genome sequence of Virgibacillus massiliensis Vm-5.</title>
        <authorList>
            <person name="Khelaifia S."/>
            <person name="Croce O."/>
            <person name="Lagier J.C."/>
            <person name="Raoult D."/>
        </authorList>
    </citation>
    <scope>NUCLEOTIDE SEQUENCE [LARGE SCALE GENOMIC DNA]</scope>
    <source>
        <strain evidence="6">Vm-5</strain>
    </source>
</reference>
<evidence type="ECO:0000256" key="3">
    <source>
        <dbReference type="ARBA" id="ARBA00023163"/>
    </source>
</evidence>
<reference evidence="5 6" key="1">
    <citation type="submission" date="2014-03" db="EMBL/GenBank/DDBJ databases">
        <authorList>
            <person name="Urmite Genomes U."/>
        </authorList>
    </citation>
    <scope>NUCLEOTIDE SEQUENCE [LARGE SCALE GENOMIC DNA]</scope>
    <source>
        <strain evidence="5 6">Vm-5</strain>
    </source>
</reference>
<dbReference type="Gene3D" id="1.10.10.10">
    <property type="entry name" value="Winged helix-like DNA-binding domain superfamily/Winged helix DNA-binding domain"/>
    <property type="match status" value="1"/>
</dbReference>
<keyword evidence="2" id="KW-0238">DNA-binding</keyword>
<dbReference type="CDD" id="cd07377">
    <property type="entry name" value="WHTH_GntR"/>
    <property type="match status" value="1"/>
</dbReference>
<keyword evidence="1" id="KW-0805">Transcription regulation</keyword>
<organism evidence="5 6">
    <name type="scientific">Virgibacillus massiliensis</name>
    <dbReference type="NCBI Taxonomy" id="1462526"/>
    <lineage>
        <taxon>Bacteria</taxon>
        <taxon>Bacillati</taxon>
        <taxon>Bacillota</taxon>
        <taxon>Bacilli</taxon>
        <taxon>Bacillales</taxon>
        <taxon>Bacillaceae</taxon>
        <taxon>Virgibacillus</taxon>
    </lineage>
</organism>
<dbReference type="eggNOG" id="COG2188">
    <property type="taxonomic scope" value="Bacteria"/>
</dbReference>
<dbReference type="STRING" id="1462526.BN990_00886"/>
<proteinExistence type="predicted"/>
<accession>A0A024Q8S9</accession>
<dbReference type="SUPFAM" id="SSF46785">
    <property type="entry name" value="Winged helix' DNA-binding domain"/>
    <property type="match status" value="1"/>
</dbReference>
<dbReference type="Proteomes" id="UP000028875">
    <property type="component" value="Unassembled WGS sequence"/>
</dbReference>
<dbReference type="GO" id="GO:0003700">
    <property type="term" value="F:DNA-binding transcription factor activity"/>
    <property type="evidence" value="ECO:0007669"/>
    <property type="project" value="InterPro"/>
</dbReference>
<keyword evidence="6" id="KW-1185">Reference proteome</keyword>
<dbReference type="SUPFAM" id="SSF64288">
    <property type="entry name" value="Chorismate lyase-like"/>
    <property type="match status" value="1"/>
</dbReference>
<dbReference type="FunFam" id="1.10.10.10:FF:000079">
    <property type="entry name" value="GntR family transcriptional regulator"/>
    <property type="match status" value="1"/>
</dbReference>
<evidence type="ECO:0000313" key="5">
    <source>
        <dbReference type="EMBL" id="CDQ38615.1"/>
    </source>
</evidence>
<feature type="domain" description="HTH gntR-type" evidence="4">
    <location>
        <begin position="9"/>
        <end position="77"/>
    </location>
</feature>
<dbReference type="PANTHER" id="PTHR44846">
    <property type="entry name" value="MANNOSYL-D-GLYCERATE TRANSPORT/METABOLISM SYSTEM REPRESSOR MNGR-RELATED"/>
    <property type="match status" value="1"/>
</dbReference>
<gene>
    <name evidence="5" type="primary">yvoA_3</name>
    <name evidence="5" type="ORF">BN990_00886</name>
</gene>
<dbReference type="AlphaFoldDB" id="A0A024Q8S9"/>
<dbReference type="PROSITE" id="PS50949">
    <property type="entry name" value="HTH_GNTR"/>
    <property type="match status" value="1"/>
</dbReference>
<dbReference type="Pfam" id="PF07702">
    <property type="entry name" value="UTRA"/>
    <property type="match status" value="1"/>
</dbReference>
<dbReference type="InterPro" id="IPR036390">
    <property type="entry name" value="WH_DNA-bd_sf"/>
</dbReference>
<dbReference type="OrthoDB" id="457376at2"/>
<dbReference type="InterPro" id="IPR036388">
    <property type="entry name" value="WH-like_DNA-bd_sf"/>
</dbReference>
<evidence type="ECO:0000313" key="6">
    <source>
        <dbReference type="Proteomes" id="UP000028875"/>
    </source>
</evidence>
<dbReference type="Pfam" id="PF00392">
    <property type="entry name" value="GntR"/>
    <property type="match status" value="1"/>
</dbReference>
<dbReference type="GO" id="GO:0003677">
    <property type="term" value="F:DNA binding"/>
    <property type="evidence" value="ECO:0007669"/>
    <property type="project" value="UniProtKB-KW"/>
</dbReference>
<name>A0A024Q8S9_9BACI</name>
<dbReference type="SMART" id="SM00866">
    <property type="entry name" value="UTRA"/>
    <property type="match status" value="1"/>
</dbReference>
<dbReference type="RefSeq" id="WP_038242614.1">
    <property type="nucleotide sequence ID" value="NZ_BNER01000001.1"/>
</dbReference>
<dbReference type="PRINTS" id="PR00035">
    <property type="entry name" value="HTHGNTR"/>
</dbReference>
<dbReference type="InterPro" id="IPR011663">
    <property type="entry name" value="UTRA"/>
</dbReference>
<comment type="caution">
    <text evidence="5">The sequence shown here is derived from an EMBL/GenBank/DDBJ whole genome shotgun (WGS) entry which is preliminary data.</text>
</comment>
<dbReference type="PANTHER" id="PTHR44846:SF1">
    <property type="entry name" value="MANNOSYL-D-GLYCERATE TRANSPORT_METABOLISM SYSTEM REPRESSOR MNGR-RELATED"/>
    <property type="match status" value="1"/>
</dbReference>
<dbReference type="EMBL" id="CCDP010000001">
    <property type="protein sequence ID" value="CDQ38615.1"/>
    <property type="molecule type" value="Genomic_DNA"/>
</dbReference>
<dbReference type="Gene3D" id="3.40.1410.10">
    <property type="entry name" value="Chorismate lyase-like"/>
    <property type="match status" value="1"/>
</dbReference>